<evidence type="ECO:0000256" key="5">
    <source>
        <dbReference type="ARBA" id="ARBA00023239"/>
    </source>
</evidence>
<feature type="active site" evidence="7">
    <location>
        <position position="127"/>
    </location>
</feature>
<feature type="binding site" evidence="7">
    <location>
        <begin position="112"/>
        <end position="113"/>
    </location>
    <ligand>
        <name>substrate</name>
    </ligand>
</feature>
<evidence type="ECO:0000313" key="9">
    <source>
        <dbReference type="EMBL" id="MBB3712572.1"/>
    </source>
</evidence>
<dbReference type="InterPro" id="IPR002820">
    <property type="entry name" value="Mopterin_CF_biosynth-C_dom"/>
</dbReference>
<evidence type="ECO:0000256" key="1">
    <source>
        <dbReference type="ARBA" id="ARBA00001637"/>
    </source>
</evidence>
<dbReference type="Gene3D" id="3.30.70.640">
    <property type="entry name" value="Molybdopterin cofactor biosynthesis C (MoaC) domain"/>
    <property type="match status" value="1"/>
</dbReference>
<name>A0ABR6HQ07_9RHOB</name>
<dbReference type="PANTHER" id="PTHR22960:SF29">
    <property type="entry name" value="CYCLIC PYRANOPTERIN MONOPHOSPHATE SYNTHASE"/>
    <property type="match status" value="1"/>
</dbReference>
<evidence type="ECO:0000313" key="10">
    <source>
        <dbReference type="Proteomes" id="UP000576152"/>
    </source>
</evidence>
<dbReference type="RefSeq" id="WP_183472988.1">
    <property type="nucleotide sequence ID" value="NZ_CP139691.1"/>
</dbReference>
<proteinExistence type="inferred from homology"/>
<dbReference type="InterPro" id="IPR050105">
    <property type="entry name" value="MoCo_biosynth_MoaA/MoaC"/>
</dbReference>
<comment type="similarity">
    <text evidence="7">Belongs to the MoaC family.</text>
</comment>
<reference evidence="9 10" key="1">
    <citation type="submission" date="2020-08" db="EMBL/GenBank/DDBJ databases">
        <title>Genomic Encyclopedia of Type Strains, Phase III (KMG-III): the genomes of soil and plant-associated and newly described type strains.</title>
        <authorList>
            <person name="Whitman W."/>
        </authorList>
    </citation>
    <scope>NUCLEOTIDE SEQUENCE [LARGE SCALE GENOMIC DNA]</scope>
    <source>
        <strain evidence="9 10">CECT 8572</strain>
    </source>
</reference>
<evidence type="ECO:0000256" key="3">
    <source>
        <dbReference type="ARBA" id="ARBA00012575"/>
    </source>
</evidence>
<feature type="domain" description="Molybdopterin cofactor biosynthesis C (MoaC)" evidence="8">
    <location>
        <begin position="14"/>
        <end position="149"/>
    </location>
</feature>
<feature type="binding site" evidence="7">
    <location>
        <begin position="74"/>
        <end position="76"/>
    </location>
    <ligand>
        <name>substrate</name>
    </ligand>
</feature>
<dbReference type="CDD" id="cd01420">
    <property type="entry name" value="MoaC_PE"/>
    <property type="match status" value="1"/>
</dbReference>
<protein>
    <recommendedName>
        <fullName evidence="3 7">Cyclic pyranopterin monophosphate synthase</fullName>
        <ecNumber evidence="3 7">4.6.1.17</ecNumber>
    </recommendedName>
    <alternativeName>
        <fullName evidence="7">Molybdenum cofactor biosynthesis protein C</fullName>
    </alternativeName>
</protein>
<evidence type="ECO:0000256" key="7">
    <source>
        <dbReference type="HAMAP-Rule" id="MF_01224"/>
    </source>
</evidence>
<comment type="catalytic activity">
    <reaction evidence="1 7">
        <text>(8S)-3',8-cyclo-7,8-dihydroguanosine 5'-triphosphate = cyclic pyranopterin phosphate + diphosphate</text>
        <dbReference type="Rhea" id="RHEA:49580"/>
        <dbReference type="ChEBI" id="CHEBI:33019"/>
        <dbReference type="ChEBI" id="CHEBI:59648"/>
        <dbReference type="ChEBI" id="CHEBI:131766"/>
        <dbReference type="EC" id="4.6.1.17"/>
    </reaction>
</comment>
<dbReference type="NCBIfam" id="NF006870">
    <property type="entry name" value="PRK09364.1"/>
    <property type="match status" value="1"/>
</dbReference>
<evidence type="ECO:0000256" key="2">
    <source>
        <dbReference type="ARBA" id="ARBA00005046"/>
    </source>
</evidence>
<keyword evidence="5 7" id="KW-0456">Lyase</keyword>
<comment type="caution">
    <text evidence="9">The sequence shown here is derived from an EMBL/GenBank/DDBJ whole genome shotgun (WGS) entry which is preliminary data.</text>
</comment>
<dbReference type="Proteomes" id="UP000576152">
    <property type="component" value="Unassembled WGS sequence"/>
</dbReference>
<dbReference type="PANTHER" id="PTHR22960">
    <property type="entry name" value="MOLYBDOPTERIN COFACTOR SYNTHESIS PROTEIN A"/>
    <property type="match status" value="1"/>
</dbReference>
<dbReference type="EC" id="4.6.1.17" evidence="3 7"/>
<sequence length="156" mass="16319">MPLTHFDAAGRAHMVDVTDKSVTDRMAVAEGHVTMTAETLALVQAGRAGKGDVLGTARLAGIMAAKRTADLIPLCHPLPLSKVTLDLEADEALPGVRITATVRTTGRTGVEMEALTAVSVAGLTIYDMLKAAQKDMVIGGVRLTLKEGGKSGRWQA</sequence>
<comment type="pathway">
    <text evidence="2 7">Cofactor biosynthesis; molybdopterin biosynthesis.</text>
</comment>
<dbReference type="Pfam" id="PF01967">
    <property type="entry name" value="MoaC"/>
    <property type="match status" value="1"/>
</dbReference>
<organism evidence="9 10">
    <name type="scientific">Limimaricola variabilis</name>
    <dbReference type="NCBI Taxonomy" id="1492771"/>
    <lineage>
        <taxon>Bacteria</taxon>
        <taxon>Pseudomonadati</taxon>
        <taxon>Pseudomonadota</taxon>
        <taxon>Alphaproteobacteria</taxon>
        <taxon>Rhodobacterales</taxon>
        <taxon>Paracoccaceae</taxon>
        <taxon>Limimaricola</taxon>
    </lineage>
</organism>
<comment type="subunit">
    <text evidence="7">Homohexamer; trimer of dimers.</text>
</comment>
<dbReference type="HAMAP" id="MF_01224_B">
    <property type="entry name" value="MoaC_B"/>
    <property type="match status" value="1"/>
</dbReference>
<accession>A0ABR6HQ07</accession>
<comment type="function">
    <text evidence="6 7">Catalyzes the conversion of (8S)-3',8-cyclo-7,8-dihydroguanosine 5'-triphosphate to cyclic pyranopterin monophosphate (cPMP).</text>
</comment>
<keyword evidence="10" id="KW-1185">Reference proteome</keyword>
<dbReference type="EMBL" id="JACIBX010000007">
    <property type="protein sequence ID" value="MBB3712572.1"/>
    <property type="molecule type" value="Genomic_DNA"/>
</dbReference>
<dbReference type="InterPro" id="IPR036522">
    <property type="entry name" value="MoaC_sf"/>
</dbReference>
<dbReference type="NCBIfam" id="TIGR00581">
    <property type="entry name" value="moaC"/>
    <property type="match status" value="1"/>
</dbReference>
<evidence type="ECO:0000259" key="8">
    <source>
        <dbReference type="Pfam" id="PF01967"/>
    </source>
</evidence>
<evidence type="ECO:0000256" key="4">
    <source>
        <dbReference type="ARBA" id="ARBA00023150"/>
    </source>
</evidence>
<keyword evidence="4 7" id="KW-0501">Molybdenum cofactor biosynthesis</keyword>
<gene>
    <name evidence="7" type="primary">moaC</name>
    <name evidence="9" type="ORF">FHS00_002160</name>
</gene>
<dbReference type="SUPFAM" id="SSF55040">
    <property type="entry name" value="Molybdenum cofactor biosynthesis protein C, MoaC"/>
    <property type="match status" value="1"/>
</dbReference>
<dbReference type="InterPro" id="IPR047594">
    <property type="entry name" value="MoaC_bact/euk"/>
</dbReference>
<dbReference type="InterPro" id="IPR023045">
    <property type="entry name" value="MoaC"/>
</dbReference>
<evidence type="ECO:0000256" key="6">
    <source>
        <dbReference type="ARBA" id="ARBA00055087"/>
    </source>
</evidence>